<accession>J0CWP4</accession>
<dbReference type="PROSITE" id="PS50110">
    <property type="entry name" value="RESPONSE_REGULATORY"/>
    <property type="match status" value="1"/>
</dbReference>
<proteinExistence type="predicted"/>
<protein>
    <submittedName>
        <fullName evidence="4">CheY-like receiver domain-containing protein</fullName>
    </submittedName>
</protein>
<evidence type="ECO:0000259" key="2">
    <source>
        <dbReference type="PROSITE" id="PS50110"/>
    </source>
</evidence>
<name>J0CWP4_RHILT</name>
<dbReference type="Proteomes" id="UP000005732">
    <property type="component" value="Unassembled WGS sequence"/>
</dbReference>
<sequence>MKKSDQTRLFSGKHILIVEDEYFLADETRRKLEDLGAIVIGPTSSARRALELLDHEHVDAAILDVSLGDQLLLALADGLDARDINFVFATRYDPTLIPVRYKGFVLCEKLSSLGQIALALFGPEDGLERLN</sequence>
<dbReference type="EMBL" id="JH719393">
    <property type="protein sequence ID" value="EJC84039.1"/>
    <property type="molecule type" value="Genomic_DNA"/>
</dbReference>
<dbReference type="InterPro" id="IPR001789">
    <property type="entry name" value="Sig_transdc_resp-reg_receiver"/>
</dbReference>
<gene>
    <name evidence="3" type="ORF">Rleg4DRAFT_5830</name>
    <name evidence="4" type="ORF">Rleg4DRAFT_6193</name>
</gene>
<evidence type="ECO:0000313" key="4">
    <source>
        <dbReference type="EMBL" id="EJC84370.1"/>
    </source>
</evidence>
<keyword evidence="1" id="KW-0597">Phosphoprotein</keyword>
<dbReference type="Pfam" id="PF00072">
    <property type="entry name" value="Response_reg"/>
    <property type="match status" value="1"/>
</dbReference>
<dbReference type="EMBL" id="JH719393">
    <property type="protein sequence ID" value="EJC84370.1"/>
    <property type="molecule type" value="Genomic_DNA"/>
</dbReference>
<dbReference type="RefSeq" id="WP_003576745.1">
    <property type="nucleotide sequence ID" value="NZ_JH719393.1"/>
</dbReference>
<dbReference type="HOGENOM" id="CLU_000445_69_11_5"/>
<feature type="modified residue" description="4-aspartylphosphate" evidence="1">
    <location>
        <position position="64"/>
    </location>
</feature>
<organism evidence="4">
    <name type="scientific">Rhizobium leguminosarum bv. trifolii WSM2297</name>
    <dbReference type="NCBI Taxonomy" id="754762"/>
    <lineage>
        <taxon>Bacteria</taxon>
        <taxon>Pseudomonadati</taxon>
        <taxon>Pseudomonadota</taxon>
        <taxon>Alphaproteobacteria</taxon>
        <taxon>Hyphomicrobiales</taxon>
        <taxon>Rhizobiaceae</taxon>
        <taxon>Rhizobium/Agrobacterium group</taxon>
        <taxon>Rhizobium</taxon>
    </lineage>
</organism>
<dbReference type="AlphaFoldDB" id="J0CWP4"/>
<dbReference type="GO" id="GO:0000160">
    <property type="term" value="P:phosphorelay signal transduction system"/>
    <property type="evidence" value="ECO:0007669"/>
    <property type="project" value="InterPro"/>
</dbReference>
<dbReference type="OrthoDB" id="7774278at2"/>
<dbReference type="InterPro" id="IPR011006">
    <property type="entry name" value="CheY-like_superfamily"/>
</dbReference>
<reference evidence="4" key="1">
    <citation type="submission" date="2012-02" db="EMBL/GenBank/DDBJ databases">
        <title>Improved High-Quality Draft Sequence of Rhizobium leguminosarum bv. trifolii WSM2297.</title>
        <authorList>
            <consortium name="US DOE Joint Genome Institute"/>
            <person name="Lucas S."/>
            <person name="Han J."/>
            <person name="Lapidus A."/>
            <person name="Cheng J.-F."/>
            <person name="Goodwin L."/>
            <person name="Pitluck S."/>
            <person name="Peters L."/>
            <person name="Ovchinnikova G."/>
            <person name="Zhang X."/>
            <person name="Detter J.C."/>
            <person name="Han C."/>
            <person name="Tapia R."/>
            <person name="Land M."/>
            <person name="Hauser L."/>
            <person name="Kyrpides N."/>
            <person name="Ivanova N."/>
            <person name="Pagani I."/>
            <person name="Brau L."/>
            <person name="Yates R."/>
            <person name="O'Hara G."/>
            <person name="Rui T."/>
            <person name="Howieson J."/>
            <person name="Reeve W."/>
            <person name="Woyke T."/>
        </authorList>
    </citation>
    <scope>NUCLEOTIDE SEQUENCE [LARGE SCALE GENOMIC DNA]</scope>
    <source>
        <strain evidence="4">WSM2297</strain>
    </source>
</reference>
<dbReference type="SUPFAM" id="SSF52172">
    <property type="entry name" value="CheY-like"/>
    <property type="match status" value="1"/>
</dbReference>
<evidence type="ECO:0000313" key="3">
    <source>
        <dbReference type="EMBL" id="EJC84039.1"/>
    </source>
</evidence>
<dbReference type="Gene3D" id="3.40.50.2300">
    <property type="match status" value="1"/>
</dbReference>
<feature type="domain" description="Response regulatory" evidence="2">
    <location>
        <begin position="14"/>
        <end position="131"/>
    </location>
</feature>
<evidence type="ECO:0000256" key="1">
    <source>
        <dbReference type="PROSITE-ProRule" id="PRU00169"/>
    </source>
</evidence>